<reference evidence="7 8" key="1">
    <citation type="submission" date="2015-07" db="EMBL/GenBank/DDBJ databases">
        <title>Draft Genome Sequence of Malassezia furfur CBS1878 and Malassezia pachydermatis CBS1879.</title>
        <authorList>
            <person name="Triana S."/>
            <person name="Ohm R."/>
            <person name="Gonzalez A."/>
            <person name="DeCock H."/>
            <person name="Restrepo S."/>
            <person name="Celis A."/>
        </authorList>
    </citation>
    <scope>NUCLEOTIDE SEQUENCE [LARGE SCALE GENOMIC DNA]</scope>
    <source>
        <strain evidence="7 8">CBS 1879</strain>
    </source>
</reference>
<feature type="region of interest" description="Disordered" evidence="5">
    <location>
        <begin position="1"/>
        <end position="21"/>
    </location>
</feature>
<dbReference type="InterPro" id="IPR019775">
    <property type="entry name" value="WD40_repeat_CS"/>
</dbReference>
<dbReference type="InterPro" id="IPR051350">
    <property type="entry name" value="WD_repeat-ST_regulator"/>
</dbReference>
<dbReference type="PROSITE" id="PS00036">
    <property type="entry name" value="BZIP_BASIC"/>
    <property type="match status" value="1"/>
</dbReference>
<dbReference type="PANTHER" id="PTHR22838">
    <property type="entry name" value="WD REPEAT PROTEIN 26-RELATED"/>
    <property type="match status" value="1"/>
</dbReference>
<dbReference type="InterPro" id="IPR036322">
    <property type="entry name" value="WD40_repeat_dom_sf"/>
</dbReference>
<feature type="repeat" description="WD" evidence="3">
    <location>
        <begin position="242"/>
        <end position="277"/>
    </location>
</feature>
<dbReference type="Gene3D" id="2.130.10.10">
    <property type="entry name" value="YVTN repeat-like/Quinoprotein amine dehydrogenase"/>
    <property type="match status" value="1"/>
</dbReference>
<dbReference type="RefSeq" id="XP_017993632.1">
    <property type="nucleotide sequence ID" value="XM_018137778.1"/>
</dbReference>
<comment type="caution">
    <text evidence="7">The sequence shown here is derived from an EMBL/GenBank/DDBJ whole genome shotgun (WGS) entry which is preliminary data.</text>
</comment>
<feature type="compositionally biased region" description="Low complexity" evidence="5">
    <location>
        <begin position="646"/>
        <end position="657"/>
    </location>
</feature>
<dbReference type="InterPro" id="IPR015943">
    <property type="entry name" value="WD40/YVTN_repeat-like_dom_sf"/>
</dbReference>
<dbReference type="InterPro" id="IPR006595">
    <property type="entry name" value="CTLH_C"/>
</dbReference>
<dbReference type="Gene3D" id="3.30.160.60">
    <property type="entry name" value="Classic Zinc Finger"/>
    <property type="match status" value="1"/>
</dbReference>
<dbReference type="InterPro" id="IPR046347">
    <property type="entry name" value="bZIP_sf"/>
</dbReference>
<proteinExistence type="predicted"/>
<dbReference type="Proteomes" id="UP000037751">
    <property type="component" value="Unassembled WGS sequence"/>
</dbReference>
<evidence type="ECO:0000256" key="5">
    <source>
        <dbReference type="SAM" id="MobiDB-lite"/>
    </source>
</evidence>
<dbReference type="VEuPathDB" id="FungiDB:Malapachy_3305"/>
<accession>A0A0M8MXY5</accession>
<dbReference type="GeneID" id="28729654"/>
<sequence>MPSASQPQLAPSTRLEAPEHPFSLSDLGYHASFDALQKESGVHLESPAMQPLREAVLQGMWDKAERHFVDLTKHTSLHMPASDAALEWPCPKEQNVRERALASVRYLLHKQQYLELLEHEQKTEALHVLRTVLSKLSLPPTILQELSRLILCRNAQELYEQAKWDGALGQSRRQLLSTIESVLDTSSMVPNRRWHVLYEQALAFQRMQSPYFVCDSLNDSRRLLVDYQADPAQFPSHLSYELDGHTDEVWTIRFSHTGTKLASGGRDGLVNIWDMSTKCTPVLQLQHKNGVQSIDWSHDDAKLIVAADEDVALWDIATRHVKLLTEHEYTVSAVRWLPDPTRRSHGDDVVFVTGAMDQKVLFRKADGTVAWTWSLSPYRVIALDVTADGRYVTNEVALMQNLSPQLPLLHLDCEAGKADWDEQSPSLTDSLLSLDFESVNDMGTTMMSSVMSESSQTLATPPDLEAMSLFSPTGEGQSILSDSDKMAGRGEPIEPIRKRQRCEPVMSPTSLMATDFTLFPGENEHSSPKASVDGGNGEKVLHLLDKLNASQQNEVPLTLSPTDVTPAPGTCLPQAIQSSRSSPAVHTASSVPSKSSAETSTTVKQMRGTGRRRRRDADELLPIDAPIQPRVYHTESATSRRDSRGSESSSPGESGASTPLSGSQEMDARSLKRLSNTLAARRSRHRKAEELKRLYETIERLEKEVTLWKQRCESVEQERNRALLLAPRP</sequence>
<dbReference type="GO" id="GO:0034657">
    <property type="term" value="C:GID complex"/>
    <property type="evidence" value="ECO:0007669"/>
    <property type="project" value="TreeGrafter"/>
</dbReference>
<feature type="coiled-coil region" evidence="4">
    <location>
        <begin position="684"/>
        <end position="718"/>
    </location>
</feature>
<dbReference type="PANTHER" id="PTHR22838:SF0">
    <property type="entry name" value="WD REPEAT-CONTAINING PROTEIN 26"/>
    <property type="match status" value="1"/>
</dbReference>
<evidence type="ECO:0000256" key="3">
    <source>
        <dbReference type="PROSITE-ProRule" id="PRU00221"/>
    </source>
</evidence>
<feature type="compositionally biased region" description="Polar residues" evidence="5">
    <location>
        <begin position="575"/>
        <end position="604"/>
    </location>
</feature>
<protein>
    <submittedName>
        <fullName evidence="7">Wd40 repeat-like protein</fullName>
    </submittedName>
</protein>
<organism evidence="7 8">
    <name type="scientific">Malassezia pachydermatis</name>
    <dbReference type="NCBI Taxonomy" id="77020"/>
    <lineage>
        <taxon>Eukaryota</taxon>
        <taxon>Fungi</taxon>
        <taxon>Dikarya</taxon>
        <taxon>Basidiomycota</taxon>
        <taxon>Ustilaginomycotina</taxon>
        <taxon>Malasseziomycetes</taxon>
        <taxon>Malasseziales</taxon>
        <taxon>Malasseziaceae</taxon>
        <taxon>Malassezia</taxon>
    </lineage>
</organism>
<dbReference type="STRING" id="77020.A0A0M8MXY5"/>
<feature type="compositionally biased region" description="Polar residues" evidence="5">
    <location>
        <begin position="1"/>
        <end position="11"/>
    </location>
</feature>
<dbReference type="SUPFAM" id="SSF50978">
    <property type="entry name" value="WD40 repeat-like"/>
    <property type="match status" value="1"/>
</dbReference>
<evidence type="ECO:0000256" key="1">
    <source>
        <dbReference type="ARBA" id="ARBA00022574"/>
    </source>
</evidence>
<evidence type="ECO:0000259" key="6">
    <source>
        <dbReference type="PROSITE" id="PS50897"/>
    </source>
</evidence>
<dbReference type="EMBL" id="LGAV01000001">
    <property type="protein sequence ID" value="KOS16000.1"/>
    <property type="molecule type" value="Genomic_DNA"/>
</dbReference>
<dbReference type="PROSITE" id="PS50897">
    <property type="entry name" value="CTLH"/>
    <property type="match status" value="1"/>
</dbReference>
<dbReference type="OrthoDB" id="2257100at2759"/>
<dbReference type="SMART" id="SM00320">
    <property type="entry name" value="WD40"/>
    <property type="match status" value="3"/>
</dbReference>
<dbReference type="PROSITE" id="PS50082">
    <property type="entry name" value="WD_REPEATS_2"/>
    <property type="match status" value="1"/>
</dbReference>
<evidence type="ECO:0000256" key="4">
    <source>
        <dbReference type="SAM" id="Coils"/>
    </source>
</evidence>
<keyword evidence="4" id="KW-0175">Coiled coil</keyword>
<evidence type="ECO:0000313" key="7">
    <source>
        <dbReference type="EMBL" id="KOS16000.1"/>
    </source>
</evidence>
<gene>
    <name evidence="7" type="ORF">Malapachy_3305</name>
</gene>
<dbReference type="InterPro" id="IPR004827">
    <property type="entry name" value="bZIP"/>
</dbReference>
<dbReference type="GO" id="GO:0043161">
    <property type="term" value="P:proteasome-mediated ubiquitin-dependent protein catabolic process"/>
    <property type="evidence" value="ECO:0007669"/>
    <property type="project" value="TreeGrafter"/>
</dbReference>
<dbReference type="PROSITE" id="PS00678">
    <property type="entry name" value="WD_REPEATS_1"/>
    <property type="match status" value="1"/>
</dbReference>
<dbReference type="Pfam" id="PF00400">
    <property type="entry name" value="WD40"/>
    <property type="match status" value="2"/>
</dbReference>
<dbReference type="CDD" id="cd12193">
    <property type="entry name" value="bZIP_GCN4"/>
    <property type="match status" value="1"/>
</dbReference>
<evidence type="ECO:0000256" key="2">
    <source>
        <dbReference type="ARBA" id="ARBA00022737"/>
    </source>
</evidence>
<evidence type="ECO:0000313" key="8">
    <source>
        <dbReference type="Proteomes" id="UP000037751"/>
    </source>
</evidence>
<feature type="domain" description="CTLH" evidence="6">
    <location>
        <begin position="45"/>
        <end position="124"/>
    </location>
</feature>
<dbReference type="InterPro" id="IPR001680">
    <property type="entry name" value="WD40_rpt"/>
</dbReference>
<dbReference type="SUPFAM" id="SSF57959">
    <property type="entry name" value="Leucine zipper domain"/>
    <property type="match status" value="1"/>
</dbReference>
<name>A0A0M8MXY5_9BASI</name>
<dbReference type="GO" id="GO:0003700">
    <property type="term" value="F:DNA-binding transcription factor activity"/>
    <property type="evidence" value="ECO:0007669"/>
    <property type="project" value="InterPro"/>
</dbReference>
<keyword evidence="8" id="KW-1185">Reference proteome</keyword>
<keyword evidence="2" id="KW-0677">Repeat</keyword>
<keyword evidence="1 3" id="KW-0853">WD repeat</keyword>
<feature type="region of interest" description="Disordered" evidence="5">
    <location>
        <begin position="559"/>
        <end position="669"/>
    </location>
</feature>
<dbReference type="PROSITE" id="PS50294">
    <property type="entry name" value="WD_REPEATS_REGION"/>
    <property type="match status" value="1"/>
</dbReference>
<dbReference type="AlphaFoldDB" id="A0A0M8MXY5"/>